<reference evidence="2" key="1">
    <citation type="journal article" date="2019" name="Int. J. Syst. Evol. Microbiol.">
        <title>The Global Catalogue of Microorganisms (GCM) 10K type strain sequencing project: providing services to taxonomists for standard genome sequencing and annotation.</title>
        <authorList>
            <consortium name="The Broad Institute Genomics Platform"/>
            <consortium name="The Broad Institute Genome Sequencing Center for Infectious Disease"/>
            <person name="Wu L."/>
            <person name="Ma J."/>
        </authorList>
    </citation>
    <scope>NUCLEOTIDE SEQUENCE [LARGE SCALE GENOMIC DNA]</scope>
    <source>
        <strain evidence="2">ZS-22-S1</strain>
    </source>
</reference>
<keyword evidence="2" id="KW-1185">Reference proteome</keyword>
<dbReference type="Proteomes" id="UP001595859">
    <property type="component" value="Unassembled WGS sequence"/>
</dbReference>
<name>A0ABV9RUC1_9PSEU</name>
<organism evidence="1 2">
    <name type="scientific">Actinophytocola glycyrrhizae</name>
    <dbReference type="NCBI Taxonomy" id="2044873"/>
    <lineage>
        <taxon>Bacteria</taxon>
        <taxon>Bacillati</taxon>
        <taxon>Actinomycetota</taxon>
        <taxon>Actinomycetes</taxon>
        <taxon>Pseudonocardiales</taxon>
        <taxon>Pseudonocardiaceae</taxon>
    </lineage>
</organism>
<accession>A0ABV9RUC1</accession>
<evidence type="ECO:0000313" key="2">
    <source>
        <dbReference type="Proteomes" id="UP001595859"/>
    </source>
</evidence>
<comment type="caution">
    <text evidence="1">The sequence shown here is derived from an EMBL/GenBank/DDBJ whole genome shotgun (WGS) entry which is preliminary data.</text>
</comment>
<proteinExistence type="predicted"/>
<gene>
    <name evidence="1" type="ORF">ACFPCV_05390</name>
</gene>
<sequence length="111" mass="11449">MTGNQGGFSLDPDQLRAHCGSLDGYADRLSGIGSGLPSALSEQSLGSFAQFLTAGLGTAMTETLTAFGHAASAVEMVAGGVRQTVDSYQRTDDDRATTLTGIETSMVEEGR</sequence>
<dbReference type="EMBL" id="JBHSIS010000002">
    <property type="protein sequence ID" value="MFC4852930.1"/>
    <property type="molecule type" value="Genomic_DNA"/>
</dbReference>
<evidence type="ECO:0000313" key="1">
    <source>
        <dbReference type="EMBL" id="MFC4852930.1"/>
    </source>
</evidence>
<protein>
    <submittedName>
        <fullName evidence="1">WXG100 family type VII secretion target</fullName>
    </submittedName>
</protein>
<dbReference type="RefSeq" id="WP_378054880.1">
    <property type="nucleotide sequence ID" value="NZ_JBHSIS010000002.1"/>
</dbReference>